<evidence type="ECO:0000313" key="10">
    <source>
        <dbReference type="Proteomes" id="UP000094112"/>
    </source>
</evidence>
<feature type="domain" description="Major facilitator superfamily (MFS) profile" evidence="8">
    <location>
        <begin position="64"/>
        <end position="476"/>
    </location>
</feature>
<feature type="transmembrane region" description="Helical" evidence="7">
    <location>
        <begin position="330"/>
        <end position="351"/>
    </location>
</feature>
<evidence type="ECO:0000256" key="1">
    <source>
        <dbReference type="ARBA" id="ARBA00004141"/>
    </source>
</evidence>
<dbReference type="PANTHER" id="PTHR43791">
    <property type="entry name" value="PERMEASE-RELATED"/>
    <property type="match status" value="1"/>
</dbReference>
<dbReference type="InterPro" id="IPR036259">
    <property type="entry name" value="MFS_trans_sf"/>
</dbReference>
<dbReference type="RefSeq" id="XP_019037144.1">
    <property type="nucleotide sequence ID" value="XM_019185839.1"/>
</dbReference>
<reference evidence="9 10" key="1">
    <citation type="journal article" date="2016" name="Proc. Natl. Acad. Sci. U.S.A.">
        <title>Comparative genomics of biotechnologically important yeasts.</title>
        <authorList>
            <person name="Riley R."/>
            <person name="Haridas S."/>
            <person name="Wolfe K.H."/>
            <person name="Lopes M.R."/>
            <person name="Hittinger C.T."/>
            <person name="Goeker M."/>
            <person name="Salamov A.A."/>
            <person name="Wisecaver J.H."/>
            <person name="Long T.M."/>
            <person name="Calvey C.H."/>
            <person name="Aerts A.L."/>
            <person name="Barry K.W."/>
            <person name="Choi C."/>
            <person name="Clum A."/>
            <person name="Coughlan A.Y."/>
            <person name="Deshpande S."/>
            <person name="Douglass A.P."/>
            <person name="Hanson S.J."/>
            <person name="Klenk H.-P."/>
            <person name="LaButti K.M."/>
            <person name="Lapidus A."/>
            <person name="Lindquist E.A."/>
            <person name="Lipzen A.M."/>
            <person name="Meier-Kolthoff J.P."/>
            <person name="Ohm R.A."/>
            <person name="Otillar R.P."/>
            <person name="Pangilinan J.L."/>
            <person name="Peng Y."/>
            <person name="Rokas A."/>
            <person name="Rosa C.A."/>
            <person name="Scheuner C."/>
            <person name="Sibirny A.A."/>
            <person name="Slot J.C."/>
            <person name="Stielow J.B."/>
            <person name="Sun H."/>
            <person name="Kurtzman C.P."/>
            <person name="Blackwell M."/>
            <person name="Grigoriev I.V."/>
            <person name="Jeffries T.W."/>
        </authorList>
    </citation>
    <scope>NUCLEOTIDE SEQUENCE [LARGE SCALE GENOMIC DNA]</scope>
    <source>
        <strain evidence="10">ATCC 58044 / CBS 1984 / NCYC 433 / NRRL Y-366-8</strain>
    </source>
</reference>
<dbReference type="InterPro" id="IPR020846">
    <property type="entry name" value="MFS_dom"/>
</dbReference>
<dbReference type="GO" id="GO:0022857">
    <property type="term" value="F:transmembrane transporter activity"/>
    <property type="evidence" value="ECO:0007669"/>
    <property type="project" value="InterPro"/>
</dbReference>
<keyword evidence="4 7" id="KW-1133">Transmembrane helix</keyword>
<keyword evidence="2" id="KW-0813">Transport</keyword>
<dbReference type="PANTHER" id="PTHR43791:SF1">
    <property type="entry name" value="ALLANTOATE PERMEASE"/>
    <property type="match status" value="1"/>
</dbReference>
<organism evidence="9 10">
    <name type="scientific">Wickerhamomyces anomalus (strain ATCC 58044 / CBS 1984 / NCYC 433 / NRRL Y-366-8)</name>
    <name type="common">Yeast</name>
    <name type="synonym">Hansenula anomala</name>
    <dbReference type="NCBI Taxonomy" id="683960"/>
    <lineage>
        <taxon>Eukaryota</taxon>
        <taxon>Fungi</taxon>
        <taxon>Dikarya</taxon>
        <taxon>Ascomycota</taxon>
        <taxon>Saccharomycotina</taxon>
        <taxon>Saccharomycetes</taxon>
        <taxon>Phaffomycetales</taxon>
        <taxon>Wickerhamomycetaceae</taxon>
        <taxon>Wickerhamomyces</taxon>
    </lineage>
</organism>
<evidence type="ECO:0000256" key="3">
    <source>
        <dbReference type="ARBA" id="ARBA00022692"/>
    </source>
</evidence>
<feature type="transmembrane region" description="Helical" evidence="7">
    <location>
        <begin position="101"/>
        <end position="120"/>
    </location>
</feature>
<dbReference type="FunFam" id="1.20.1250.20:FF:000064">
    <property type="entry name" value="MFS allantoate transporter"/>
    <property type="match status" value="1"/>
</dbReference>
<dbReference type="Pfam" id="PF07690">
    <property type="entry name" value="MFS_1"/>
    <property type="match status" value="1"/>
</dbReference>
<comment type="similarity">
    <text evidence="6">Belongs to the major facilitator superfamily. Allantoate permease family.</text>
</comment>
<dbReference type="OrthoDB" id="6730379at2759"/>
<dbReference type="Gene3D" id="1.20.1250.20">
    <property type="entry name" value="MFS general substrate transporter like domains"/>
    <property type="match status" value="2"/>
</dbReference>
<evidence type="ECO:0000313" key="9">
    <source>
        <dbReference type="EMBL" id="ODQ57937.1"/>
    </source>
</evidence>
<feature type="transmembrane region" description="Helical" evidence="7">
    <location>
        <begin position="358"/>
        <end position="377"/>
    </location>
</feature>
<dbReference type="EMBL" id="KV454212">
    <property type="protein sequence ID" value="ODQ57937.1"/>
    <property type="molecule type" value="Genomic_DNA"/>
</dbReference>
<dbReference type="GeneID" id="30203085"/>
<evidence type="ECO:0000256" key="6">
    <source>
        <dbReference type="ARBA" id="ARBA00037968"/>
    </source>
</evidence>
<dbReference type="InterPro" id="IPR011701">
    <property type="entry name" value="MFS"/>
</dbReference>
<dbReference type="STRING" id="683960.A0A1E3NZB1"/>
<accession>A0A1E3NZB1</accession>
<feature type="transmembrane region" description="Helical" evidence="7">
    <location>
        <begin position="132"/>
        <end position="150"/>
    </location>
</feature>
<dbReference type="SUPFAM" id="SSF103473">
    <property type="entry name" value="MFS general substrate transporter"/>
    <property type="match status" value="1"/>
</dbReference>
<gene>
    <name evidence="9" type="ORF">WICANDRAFT_85111</name>
</gene>
<evidence type="ECO:0000256" key="4">
    <source>
        <dbReference type="ARBA" id="ARBA00022989"/>
    </source>
</evidence>
<sequence>MTSGKVTPANSTTKGYFDETVGEVVELSNLTDGDLILTLANAQERVSYTEQEEKVLVRKLDLYVTILICFVYGTQFMDKVTISFTGIMGLRNDLHLKGQEFSWLTTGFYLGWLFFEFPCVRMLQRFPLMKTLSAFVFVWGSVQILNAASFNFGSMLAARFFLGAMEASISPAMVMITAQYFKKDEQFQRNTFWWSSNGAGNIVGAALAFGLVKHKNSMALEAWKVLFLATGCFTLALSFILFFHLPDTPATAWFLTERERQIAVERIRVNQQGFGNKKFKKYQLIEAFKDVRTYLYFAHGVLSTVPNGSLTSFGSILIKESFGFSESKSLLLSMPNGACQFGSSFFLFFAIKFFGHRTLVGIAGYSVAFAACCLLAFPENKTAQLIGYFFSAVIHIGWVTVISMITTNTLGYTKKGVVMSIYLVSYCIGNMIGPQTFKPKFAPDYKESKVIMAACSAASLCLMVLLYFVNVIENKKRDRDSERLGDAYFNPPENYEFMDLTDFENKNFRYVI</sequence>
<keyword evidence="3 7" id="KW-0812">Transmembrane</keyword>
<keyword evidence="10" id="KW-1185">Reference proteome</keyword>
<keyword evidence="5 7" id="KW-0472">Membrane</keyword>
<feature type="transmembrane region" description="Helical" evidence="7">
    <location>
        <begin position="60"/>
        <end position="77"/>
    </location>
</feature>
<feature type="transmembrane region" description="Helical" evidence="7">
    <location>
        <begin position="223"/>
        <end position="245"/>
    </location>
</feature>
<feature type="transmembrane region" description="Helical" evidence="7">
    <location>
        <begin position="192"/>
        <end position="211"/>
    </location>
</feature>
<evidence type="ECO:0000256" key="2">
    <source>
        <dbReference type="ARBA" id="ARBA00022448"/>
    </source>
</evidence>
<dbReference type="AlphaFoldDB" id="A0A1E3NZB1"/>
<evidence type="ECO:0000256" key="5">
    <source>
        <dbReference type="ARBA" id="ARBA00023136"/>
    </source>
</evidence>
<feature type="transmembrane region" description="Helical" evidence="7">
    <location>
        <begin position="383"/>
        <end position="405"/>
    </location>
</feature>
<proteinExistence type="inferred from homology"/>
<evidence type="ECO:0000256" key="7">
    <source>
        <dbReference type="SAM" id="Phobius"/>
    </source>
</evidence>
<feature type="transmembrane region" description="Helical" evidence="7">
    <location>
        <begin position="449"/>
        <end position="469"/>
    </location>
</feature>
<feature type="transmembrane region" description="Helical" evidence="7">
    <location>
        <begin position="294"/>
        <end position="318"/>
    </location>
</feature>
<dbReference type="PROSITE" id="PS50850">
    <property type="entry name" value="MFS"/>
    <property type="match status" value="1"/>
</dbReference>
<dbReference type="Proteomes" id="UP000094112">
    <property type="component" value="Unassembled WGS sequence"/>
</dbReference>
<evidence type="ECO:0000259" key="8">
    <source>
        <dbReference type="PROSITE" id="PS50850"/>
    </source>
</evidence>
<dbReference type="GO" id="GO:0016020">
    <property type="term" value="C:membrane"/>
    <property type="evidence" value="ECO:0007669"/>
    <property type="project" value="UniProtKB-SubCell"/>
</dbReference>
<comment type="subcellular location">
    <subcellularLocation>
        <location evidence="1">Membrane</location>
        <topology evidence="1">Multi-pass membrane protein</topology>
    </subcellularLocation>
</comment>
<protein>
    <recommendedName>
        <fullName evidence="8">Major facilitator superfamily (MFS) profile domain-containing protein</fullName>
    </recommendedName>
</protein>
<name>A0A1E3NZB1_WICAA</name>